<keyword evidence="9 10" id="KW-0472">Membrane</keyword>
<comment type="similarity">
    <text evidence="3">Belongs to the claudin family.</text>
</comment>
<dbReference type="GO" id="GO:0005923">
    <property type="term" value="C:bicellular tight junction"/>
    <property type="evidence" value="ECO:0007669"/>
    <property type="project" value="UniProtKB-SubCell"/>
</dbReference>
<keyword evidence="4" id="KW-0796">Tight junction</keyword>
<evidence type="ECO:0000256" key="4">
    <source>
        <dbReference type="ARBA" id="ARBA00022427"/>
    </source>
</evidence>
<dbReference type="Proteomes" id="UP000319801">
    <property type="component" value="Unassembled WGS sequence"/>
</dbReference>
<evidence type="ECO:0000256" key="1">
    <source>
        <dbReference type="ARBA" id="ARBA00004435"/>
    </source>
</evidence>
<feature type="transmembrane region" description="Helical" evidence="10">
    <location>
        <begin position="155"/>
        <end position="179"/>
    </location>
</feature>
<organism evidence="11 12">
    <name type="scientific">Bagarius yarrelli</name>
    <name type="common">Goonch</name>
    <name type="synonym">Bagrus yarrelli</name>
    <dbReference type="NCBI Taxonomy" id="175774"/>
    <lineage>
        <taxon>Eukaryota</taxon>
        <taxon>Metazoa</taxon>
        <taxon>Chordata</taxon>
        <taxon>Craniata</taxon>
        <taxon>Vertebrata</taxon>
        <taxon>Euteleostomi</taxon>
        <taxon>Actinopterygii</taxon>
        <taxon>Neopterygii</taxon>
        <taxon>Teleostei</taxon>
        <taxon>Ostariophysi</taxon>
        <taxon>Siluriformes</taxon>
        <taxon>Sisoridae</taxon>
        <taxon>Sisorinae</taxon>
        <taxon>Bagarius</taxon>
    </lineage>
</organism>
<dbReference type="Pfam" id="PF00822">
    <property type="entry name" value="PMP22_Claudin"/>
    <property type="match status" value="1"/>
</dbReference>
<gene>
    <name evidence="11" type="ORF">Baya_10860</name>
</gene>
<dbReference type="OrthoDB" id="8770207at2759"/>
<comment type="subcellular location">
    <subcellularLocation>
        <location evidence="1">Cell junction</location>
        <location evidence="1">Tight junction</location>
    </subcellularLocation>
    <subcellularLocation>
        <location evidence="2">Cell membrane</location>
        <topology evidence="2">Multi-pass membrane protein</topology>
    </subcellularLocation>
</comment>
<dbReference type="AlphaFoldDB" id="A0A556UYK4"/>
<dbReference type="GO" id="GO:0005886">
    <property type="term" value="C:plasma membrane"/>
    <property type="evidence" value="ECO:0007669"/>
    <property type="project" value="UniProtKB-SubCell"/>
</dbReference>
<dbReference type="Gene3D" id="1.20.140.150">
    <property type="match status" value="1"/>
</dbReference>
<keyword evidence="12" id="KW-1185">Reference proteome</keyword>
<feature type="transmembrane region" description="Helical" evidence="10">
    <location>
        <begin position="115"/>
        <end position="135"/>
    </location>
</feature>
<evidence type="ECO:0000256" key="7">
    <source>
        <dbReference type="ARBA" id="ARBA00022949"/>
    </source>
</evidence>
<evidence type="ECO:0000256" key="8">
    <source>
        <dbReference type="ARBA" id="ARBA00022989"/>
    </source>
</evidence>
<dbReference type="InterPro" id="IPR004031">
    <property type="entry name" value="PMP22/EMP/MP20/Claudin"/>
</dbReference>
<evidence type="ECO:0000313" key="12">
    <source>
        <dbReference type="Proteomes" id="UP000319801"/>
    </source>
</evidence>
<evidence type="ECO:0000256" key="10">
    <source>
        <dbReference type="SAM" id="Phobius"/>
    </source>
</evidence>
<keyword evidence="8 10" id="KW-1133">Transmembrane helix</keyword>
<dbReference type="PANTHER" id="PTHR12002">
    <property type="entry name" value="CLAUDIN"/>
    <property type="match status" value="1"/>
</dbReference>
<evidence type="ECO:0000256" key="6">
    <source>
        <dbReference type="ARBA" id="ARBA00022692"/>
    </source>
</evidence>
<feature type="transmembrane region" description="Helical" evidence="10">
    <location>
        <begin position="84"/>
        <end position="103"/>
    </location>
</feature>
<dbReference type="EMBL" id="VCAZ01000076">
    <property type="protein sequence ID" value="TSP46846.1"/>
    <property type="molecule type" value="Genomic_DNA"/>
</dbReference>
<proteinExistence type="inferred from homology"/>
<name>A0A556UYK4_BAGYA</name>
<evidence type="ECO:0000256" key="2">
    <source>
        <dbReference type="ARBA" id="ARBA00004651"/>
    </source>
</evidence>
<evidence type="ECO:0000313" key="11">
    <source>
        <dbReference type="EMBL" id="TSP46846.1"/>
    </source>
</evidence>
<comment type="caution">
    <text evidence="11">The sequence shown here is derived from an EMBL/GenBank/DDBJ whole genome shotgun (WGS) entry which is preliminary data.</text>
</comment>
<accession>A0A556UYK4</accession>
<dbReference type="GO" id="GO:0005198">
    <property type="term" value="F:structural molecule activity"/>
    <property type="evidence" value="ECO:0007669"/>
    <property type="project" value="InterPro"/>
</dbReference>
<evidence type="ECO:0000256" key="5">
    <source>
        <dbReference type="ARBA" id="ARBA00022475"/>
    </source>
</evidence>
<dbReference type="PRINTS" id="PR01077">
    <property type="entry name" value="CLAUDIN"/>
</dbReference>
<keyword evidence="7" id="KW-0965">Cell junction</keyword>
<evidence type="ECO:0000256" key="9">
    <source>
        <dbReference type="ARBA" id="ARBA00023136"/>
    </source>
</evidence>
<dbReference type="InterPro" id="IPR006187">
    <property type="entry name" value="Claudin"/>
</dbReference>
<protein>
    <submittedName>
        <fullName evidence="11">Claudin-17</fullName>
    </submittedName>
</protein>
<evidence type="ECO:0000256" key="3">
    <source>
        <dbReference type="ARBA" id="ARBA00008295"/>
    </source>
</evidence>
<keyword evidence="5" id="KW-1003">Cell membrane</keyword>
<reference evidence="11 12" key="1">
    <citation type="journal article" date="2019" name="Genome Biol. Evol.">
        <title>Whole-Genome Sequencing of the Giant Devil Catfish, Bagarius yarrelli.</title>
        <authorList>
            <person name="Jiang W."/>
            <person name="Lv Y."/>
            <person name="Cheng L."/>
            <person name="Yang K."/>
            <person name="Chao B."/>
            <person name="Wang X."/>
            <person name="Li Y."/>
            <person name="Pan X."/>
            <person name="You X."/>
            <person name="Zhang Y."/>
            <person name="Yang J."/>
            <person name="Li J."/>
            <person name="Zhang X."/>
            <person name="Liu S."/>
            <person name="Sun C."/>
            <person name="Yang J."/>
            <person name="Shi Q."/>
        </authorList>
    </citation>
    <scope>NUCLEOTIDE SEQUENCE [LARGE SCALE GENOMIC DNA]</scope>
    <source>
        <strain evidence="11">JWS20170419001</strain>
        <tissue evidence="11">Muscle</tissue>
    </source>
</reference>
<keyword evidence="6 10" id="KW-0812">Transmembrane</keyword>
<sequence>MEMWQRVFEHISVGVAVCGWICTILTRTLSVWIVTGAVENTTDTLSLYWDGIWLNWQEPRVGDLHCHFYQTLLSLAGRFNSWKVSLSVLIGVGVIPIVLYIVALTAFPHKVRIKAVAGFLFVLSGLLMLVIMSWITHATNSDLDTTITLKREWGASLYSGWIGMVLFLIGGGVLSTWWCKSSPQPQEQIQTAQSPAMPEVDDPLFARHHAAFIPSPYRQTISPI</sequence>
<feature type="transmembrane region" description="Helical" evidence="10">
    <location>
        <begin position="12"/>
        <end position="34"/>
    </location>
</feature>